<evidence type="ECO:0000256" key="9">
    <source>
        <dbReference type="PIRSR" id="PIRSR630616-2"/>
    </source>
</evidence>
<organism evidence="14 15">
    <name type="scientific">Intoshia linei</name>
    <dbReference type="NCBI Taxonomy" id="1819745"/>
    <lineage>
        <taxon>Eukaryota</taxon>
        <taxon>Metazoa</taxon>
        <taxon>Spiralia</taxon>
        <taxon>Lophotrochozoa</taxon>
        <taxon>Mesozoa</taxon>
        <taxon>Orthonectida</taxon>
        <taxon>Rhopaluridae</taxon>
        <taxon>Intoshia</taxon>
    </lineage>
</organism>
<evidence type="ECO:0000313" key="14">
    <source>
        <dbReference type="EMBL" id="OAF70487.1"/>
    </source>
</evidence>
<dbReference type="Proteomes" id="UP000078046">
    <property type="component" value="Unassembled WGS sequence"/>
</dbReference>
<proteinExistence type="inferred from homology"/>
<dbReference type="PROSITE" id="PS50011">
    <property type="entry name" value="PROTEIN_KINASE_DOM"/>
    <property type="match status" value="1"/>
</dbReference>
<dbReference type="PROSITE" id="PS00107">
    <property type="entry name" value="PROTEIN_KINASE_ATP"/>
    <property type="match status" value="1"/>
</dbReference>
<keyword evidence="15" id="KW-1185">Reference proteome</keyword>
<keyword evidence="2" id="KW-0808">Transferase</keyword>
<evidence type="ECO:0000256" key="8">
    <source>
        <dbReference type="PIRSR" id="PIRSR630616-1"/>
    </source>
</evidence>
<evidence type="ECO:0000256" key="12">
    <source>
        <dbReference type="RuleBase" id="RU000304"/>
    </source>
</evidence>
<evidence type="ECO:0000256" key="1">
    <source>
        <dbReference type="ARBA" id="ARBA00022527"/>
    </source>
</evidence>
<dbReference type="InterPro" id="IPR011009">
    <property type="entry name" value="Kinase-like_dom_sf"/>
</dbReference>
<dbReference type="Gene3D" id="1.10.510.10">
    <property type="entry name" value="Transferase(Phosphotransferase) domain 1"/>
    <property type="match status" value="1"/>
</dbReference>
<comment type="similarity">
    <text evidence="12">Belongs to the protein kinase superfamily.</text>
</comment>
<comment type="catalytic activity">
    <reaction evidence="6">
        <text>L-threonyl-[protein] + ATP = O-phospho-L-threonyl-[protein] + ADP + H(+)</text>
        <dbReference type="Rhea" id="RHEA:46608"/>
        <dbReference type="Rhea" id="RHEA-COMP:11060"/>
        <dbReference type="Rhea" id="RHEA-COMP:11605"/>
        <dbReference type="ChEBI" id="CHEBI:15378"/>
        <dbReference type="ChEBI" id="CHEBI:30013"/>
        <dbReference type="ChEBI" id="CHEBI:30616"/>
        <dbReference type="ChEBI" id="CHEBI:61977"/>
        <dbReference type="ChEBI" id="CHEBI:456216"/>
        <dbReference type="EC" id="2.7.11.1"/>
    </reaction>
</comment>
<evidence type="ECO:0000256" key="4">
    <source>
        <dbReference type="ARBA" id="ARBA00022777"/>
    </source>
</evidence>
<comment type="caution">
    <text evidence="14">The sequence shown here is derived from an EMBL/GenBank/DDBJ whole genome shotgun (WGS) entry which is preliminary data.</text>
</comment>
<dbReference type="SUPFAM" id="SSF56112">
    <property type="entry name" value="Protein kinase-like (PK-like)"/>
    <property type="match status" value="1"/>
</dbReference>
<evidence type="ECO:0000313" key="15">
    <source>
        <dbReference type="Proteomes" id="UP000078046"/>
    </source>
</evidence>
<evidence type="ECO:0000256" key="3">
    <source>
        <dbReference type="ARBA" id="ARBA00022741"/>
    </source>
</evidence>
<dbReference type="GO" id="GO:0004674">
    <property type="term" value="F:protein serine/threonine kinase activity"/>
    <property type="evidence" value="ECO:0007669"/>
    <property type="project" value="UniProtKB-KW"/>
</dbReference>
<evidence type="ECO:0000256" key="10">
    <source>
        <dbReference type="PIRSR" id="PIRSR630616-3"/>
    </source>
</evidence>
<dbReference type="Pfam" id="PF00069">
    <property type="entry name" value="Pkinase"/>
    <property type="match status" value="1"/>
</dbReference>
<accession>A0A177B859</accession>
<dbReference type="SMART" id="SM00220">
    <property type="entry name" value="S_TKc"/>
    <property type="match status" value="1"/>
</dbReference>
<feature type="binding site" evidence="11">
    <location>
        <position position="66"/>
    </location>
    <ligand>
        <name>ATP</name>
        <dbReference type="ChEBI" id="CHEBI:30616"/>
    </ligand>
</feature>
<evidence type="ECO:0000256" key="2">
    <source>
        <dbReference type="ARBA" id="ARBA00022679"/>
    </source>
</evidence>
<dbReference type="FunFam" id="1.10.510.10:FF:000571">
    <property type="entry name" value="Maternal embryonic leucine zipper kinase"/>
    <property type="match status" value="1"/>
</dbReference>
<dbReference type="PROSITE" id="PS00108">
    <property type="entry name" value="PROTEIN_KINASE_ST"/>
    <property type="match status" value="1"/>
</dbReference>
<evidence type="ECO:0000256" key="7">
    <source>
        <dbReference type="ARBA" id="ARBA00048679"/>
    </source>
</evidence>
<keyword evidence="1 12" id="KW-0723">Serine/threonine-protein kinase</keyword>
<dbReference type="InterPro" id="IPR030616">
    <property type="entry name" value="Aur-like"/>
</dbReference>
<gene>
    <name evidence="14" type="ORF">A3Q56_01766</name>
</gene>
<dbReference type="AlphaFoldDB" id="A0A177B859"/>
<dbReference type="InterPro" id="IPR017441">
    <property type="entry name" value="Protein_kinase_ATP_BS"/>
</dbReference>
<dbReference type="PANTHER" id="PTHR24350">
    <property type="entry name" value="SERINE/THREONINE-PROTEIN KINASE IAL-RELATED"/>
    <property type="match status" value="1"/>
</dbReference>
<keyword evidence="4 14" id="KW-0418">Kinase</keyword>
<comment type="catalytic activity">
    <reaction evidence="7">
        <text>L-seryl-[protein] + ATP = O-phospho-L-seryl-[protein] + ADP + H(+)</text>
        <dbReference type="Rhea" id="RHEA:17989"/>
        <dbReference type="Rhea" id="RHEA-COMP:9863"/>
        <dbReference type="Rhea" id="RHEA-COMP:11604"/>
        <dbReference type="ChEBI" id="CHEBI:15378"/>
        <dbReference type="ChEBI" id="CHEBI:29999"/>
        <dbReference type="ChEBI" id="CHEBI:30616"/>
        <dbReference type="ChEBI" id="CHEBI:83421"/>
        <dbReference type="ChEBI" id="CHEBI:456216"/>
        <dbReference type="EC" id="2.7.11.1"/>
    </reaction>
</comment>
<dbReference type="EMBL" id="LWCA01000143">
    <property type="protein sequence ID" value="OAF70487.1"/>
    <property type="molecule type" value="Genomic_DNA"/>
</dbReference>
<sequence length="414" mass="47932">MNRRNFIPSSRCARVSPIPHTRLGKDSQFTQIYKIKNEIGRGSYGTVSRVVCISDLTQWACKTIVKEKAGSSGVRLLEREVVILKTVRHCFIIKLKEIFETQKQMFIITELCNGGDLYSLLKKKRRFNVDESKIVLQRLSDALQYLHARDMVHRDIKLENILLGTNPEDHSDPYYVKITDFGLSIVKNGIGVENMLSDFCGTPYYMPPEILNGKAYSEKCDIWSLGIILYTLLVGTHPFRGSETEKLYQDICNVDIKKLIQSTKYLSILCDAVKDCLKVMLHPDTAYRITAAEILLHPWITGEAYDENKPHNIMDLMKQWKNEETDRESIQSTSQNMSMHKINTKFEDIQTKRKSLDQLKIIEPLKDQKTINDQNIRLHKLRTSTLSYKLLNNRRIATKISEKSNQKIEKKRKN</sequence>
<evidence type="ECO:0000256" key="6">
    <source>
        <dbReference type="ARBA" id="ARBA00047899"/>
    </source>
</evidence>
<feature type="cross-link" description="Glycyl lysine isopeptide (Lys-Gly) (interchain with G-Cter in SUMO2)" evidence="10">
    <location>
        <position position="157"/>
    </location>
</feature>
<feature type="binding site" evidence="9">
    <location>
        <begin position="159"/>
        <end position="160"/>
    </location>
    <ligand>
        <name>ATP</name>
        <dbReference type="ChEBI" id="CHEBI:30616"/>
    </ligand>
</feature>
<evidence type="ECO:0000256" key="11">
    <source>
        <dbReference type="PROSITE-ProRule" id="PRU10141"/>
    </source>
</evidence>
<keyword evidence="3 9" id="KW-0547">Nucleotide-binding</keyword>
<dbReference type="GO" id="GO:0005524">
    <property type="term" value="F:ATP binding"/>
    <property type="evidence" value="ECO:0007669"/>
    <property type="project" value="UniProtKB-UniRule"/>
</dbReference>
<protein>
    <submittedName>
        <fullName evidence="14">Serine/threonine-protein kinase 33</fullName>
    </submittedName>
</protein>
<dbReference type="OrthoDB" id="541276at2759"/>
<feature type="domain" description="Protein kinase" evidence="13">
    <location>
        <begin position="33"/>
        <end position="300"/>
    </location>
</feature>
<dbReference type="InterPro" id="IPR000719">
    <property type="entry name" value="Prot_kinase_dom"/>
</dbReference>
<reference evidence="14 15" key="1">
    <citation type="submission" date="2016-04" db="EMBL/GenBank/DDBJ databases">
        <title>The genome of Intoshia linei affirms orthonectids as highly simplified spiralians.</title>
        <authorList>
            <person name="Mikhailov K.V."/>
            <person name="Slusarev G.S."/>
            <person name="Nikitin M.A."/>
            <person name="Logacheva M.D."/>
            <person name="Penin A."/>
            <person name="Aleoshin V."/>
            <person name="Panchin Y.V."/>
        </authorList>
    </citation>
    <scope>NUCLEOTIDE SEQUENCE [LARGE SCALE GENOMIC DNA]</scope>
    <source>
        <strain evidence="14">Intl2013</strain>
        <tissue evidence="14">Whole animal</tissue>
    </source>
</reference>
<feature type="active site" description="Proton acceptor" evidence="8">
    <location>
        <position position="155"/>
    </location>
</feature>
<name>A0A177B859_9BILA</name>
<keyword evidence="5 9" id="KW-0067">ATP-binding</keyword>
<dbReference type="InterPro" id="IPR008271">
    <property type="entry name" value="Ser/Thr_kinase_AS"/>
</dbReference>
<feature type="binding site" evidence="9">
    <location>
        <position position="62"/>
    </location>
    <ligand>
        <name>ATP</name>
        <dbReference type="ChEBI" id="CHEBI:30616"/>
    </ligand>
</feature>
<feature type="binding site" evidence="9">
    <location>
        <position position="180"/>
    </location>
    <ligand>
        <name>ATP</name>
        <dbReference type="ChEBI" id="CHEBI:30616"/>
    </ligand>
</feature>
<evidence type="ECO:0000259" key="13">
    <source>
        <dbReference type="PROSITE" id="PS50011"/>
    </source>
</evidence>
<evidence type="ECO:0000256" key="5">
    <source>
        <dbReference type="ARBA" id="ARBA00022840"/>
    </source>
</evidence>